<feature type="transmembrane region" description="Helical" evidence="9">
    <location>
        <begin position="517"/>
        <end position="536"/>
    </location>
</feature>
<evidence type="ECO:0000256" key="1">
    <source>
        <dbReference type="ARBA" id="ARBA00004141"/>
    </source>
</evidence>
<dbReference type="GO" id="GO:0005794">
    <property type="term" value="C:Golgi apparatus"/>
    <property type="evidence" value="ECO:0007669"/>
    <property type="project" value="TreeGrafter"/>
</dbReference>
<keyword evidence="6 9" id="KW-1133">Transmembrane helix</keyword>
<feature type="transmembrane region" description="Helical" evidence="9">
    <location>
        <begin position="548"/>
        <end position="568"/>
    </location>
</feature>
<keyword evidence="4" id="KW-0863">Zinc-finger</keyword>
<feature type="compositionally biased region" description="Low complexity" evidence="8">
    <location>
        <begin position="81"/>
        <end position="93"/>
    </location>
</feature>
<comment type="caution">
    <text evidence="11">The sequence shown here is derived from an EMBL/GenBank/DDBJ whole genome shotgun (WGS) entry which is preliminary data.</text>
</comment>
<proteinExistence type="predicted"/>
<comment type="subcellular location">
    <subcellularLocation>
        <location evidence="1">Membrane</location>
        <topology evidence="1">Multi-pass membrane protein</topology>
    </subcellularLocation>
</comment>
<dbReference type="InterPro" id="IPR013083">
    <property type="entry name" value="Znf_RING/FYVE/PHD"/>
</dbReference>
<feature type="transmembrane region" description="Helical" evidence="9">
    <location>
        <begin position="461"/>
        <end position="480"/>
    </location>
</feature>
<feature type="domain" description="RING-type" evidence="10">
    <location>
        <begin position="216"/>
        <end position="251"/>
    </location>
</feature>
<evidence type="ECO:0000256" key="3">
    <source>
        <dbReference type="ARBA" id="ARBA00022723"/>
    </source>
</evidence>
<organism evidence="11 12">
    <name type="scientific">Channa striata</name>
    <name type="common">Snakehead murrel</name>
    <name type="synonym">Ophicephalus striatus</name>
    <dbReference type="NCBI Taxonomy" id="64152"/>
    <lineage>
        <taxon>Eukaryota</taxon>
        <taxon>Metazoa</taxon>
        <taxon>Chordata</taxon>
        <taxon>Craniata</taxon>
        <taxon>Vertebrata</taxon>
        <taxon>Euteleostomi</taxon>
        <taxon>Actinopterygii</taxon>
        <taxon>Neopterygii</taxon>
        <taxon>Teleostei</taxon>
        <taxon>Neoteleostei</taxon>
        <taxon>Acanthomorphata</taxon>
        <taxon>Anabantaria</taxon>
        <taxon>Anabantiformes</taxon>
        <taxon>Channoidei</taxon>
        <taxon>Channidae</taxon>
        <taxon>Channa</taxon>
    </lineage>
</organism>
<gene>
    <name evidence="11" type="ORF">Q5P01_022813</name>
</gene>
<sequence>MGTRASRLQEEPVPSAFGKDGAKRDSYRRARCARPTSLMVDFSGSFEDTEANRSRSEEGSDSDLGQHGASADGTPADHRSIPSSSSQASPADDNNSDGRPEEDGDVSPAAAVDAEHQPGEETGRTPHRTFSERLPGNRHSSARNVGARSARVRTTHQRPVSEAWIGLYRVNRHANIRCPFCSKPFPGGRIEDHLLSCLTSPPLPYNTDVLSKDSGECSICLEDLVQGETIARLACLCVYHKSCIDSWSKTNDPGLRSRFSAEAFGGRYNHQEQSTASSTMSGTSKETQQEPGWDTSSPPPPYPYHEQQLPPYAAAPAMSAAPVTETSAICQPATGPKSYASISEEAPLQTTCTTDPSSFDDETVRKGFVRKVFSILTLQLLFTFSVVCVFTFSSVIKAGVQKHIWIYLSSFIIFIVVTLALSLCSSFSRRHPWNIVGLAVVTLSLSYMVGTLASFHNTSAVIVTMGATLAISLTIVGFSAQDRYNFTILYGVVLVLTVDLIMFGFFSIFYYAVITDIVYGCLGALLFSLYLILDCQLTMSNRLDPEEYIYAALMLYLDVVFIFVYLLGRR</sequence>
<accession>A0AA88LRP7</accession>
<evidence type="ECO:0000313" key="12">
    <source>
        <dbReference type="Proteomes" id="UP001187415"/>
    </source>
</evidence>
<dbReference type="PANTHER" id="PTHR23291:SF94">
    <property type="entry name" value="PROTEIN LIFEGUARD 1 ISOFORM X2"/>
    <property type="match status" value="1"/>
</dbReference>
<dbReference type="GO" id="GO:2001234">
    <property type="term" value="P:negative regulation of apoptotic signaling pathway"/>
    <property type="evidence" value="ECO:0007669"/>
    <property type="project" value="TreeGrafter"/>
</dbReference>
<dbReference type="PANTHER" id="PTHR23291">
    <property type="entry name" value="BAX INHIBITOR-RELATED"/>
    <property type="match status" value="1"/>
</dbReference>
<evidence type="ECO:0000313" key="11">
    <source>
        <dbReference type="EMBL" id="KAK2822748.1"/>
    </source>
</evidence>
<keyword evidence="3" id="KW-0479">Metal-binding</keyword>
<feature type="compositionally biased region" description="Basic and acidic residues" evidence="8">
    <location>
        <begin position="113"/>
        <end position="124"/>
    </location>
</feature>
<dbReference type="CDD" id="cd10428">
    <property type="entry name" value="LFG_like"/>
    <property type="match status" value="1"/>
</dbReference>
<evidence type="ECO:0000256" key="2">
    <source>
        <dbReference type="ARBA" id="ARBA00022692"/>
    </source>
</evidence>
<evidence type="ECO:0000259" key="10">
    <source>
        <dbReference type="Pfam" id="PF13639"/>
    </source>
</evidence>
<feature type="region of interest" description="Disordered" evidence="8">
    <location>
        <begin position="266"/>
        <end position="308"/>
    </location>
</feature>
<dbReference type="GO" id="GO:0005783">
    <property type="term" value="C:endoplasmic reticulum"/>
    <property type="evidence" value="ECO:0007669"/>
    <property type="project" value="TreeGrafter"/>
</dbReference>
<evidence type="ECO:0000256" key="4">
    <source>
        <dbReference type="ARBA" id="ARBA00022771"/>
    </source>
</evidence>
<dbReference type="Pfam" id="PF01027">
    <property type="entry name" value="Bax1-I"/>
    <property type="match status" value="1"/>
</dbReference>
<feature type="transmembrane region" description="Helical" evidence="9">
    <location>
        <begin position="372"/>
        <end position="392"/>
    </location>
</feature>
<evidence type="ECO:0000256" key="6">
    <source>
        <dbReference type="ARBA" id="ARBA00022989"/>
    </source>
</evidence>
<dbReference type="SUPFAM" id="SSF57850">
    <property type="entry name" value="RING/U-box"/>
    <property type="match status" value="1"/>
</dbReference>
<feature type="compositionally biased region" description="Polar residues" evidence="8">
    <location>
        <begin position="271"/>
        <end position="296"/>
    </location>
</feature>
<feature type="region of interest" description="Disordered" evidence="8">
    <location>
        <begin position="1"/>
        <end position="155"/>
    </location>
</feature>
<dbReference type="AlphaFoldDB" id="A0AA88LRP7"/>
<dbReference type="InterPro" id="IPR001841">
    <property type="entry name" value="Znf_RING"/>
</dbReference>
<protein>
    <recommendedName>
        <fullName evidence="10">RING-type domain-containing protein</fullName>
    </recommendedName>
</protein>
<dbReference type="EMBL" id="JAUPFM010000018">
    <property type="protein sequence ID" value="KAK2822748.1"/>
    <property type="molecule type" value="Genomic_DNA"/>
</dbReference>
<feature type="transmembrane region" description="Helical" evidence="9">
    <location>
        <begin position="435"/>
        <end position="455"/>
    </location>
</feature>
<name>A0AA88LRP7_CHASR</name>
<feature type="transmembrane region" description="Helical" evidence="9">
    <location>
        <begin position="404"/>
        <end position="423"/>
    </location>
</feature>
<keyword evidence="7 9" id="KW-0472">Membrane</keyword>
<dbReference type="Pfam" id="PF13639">
    <property type="entry name" value="zf-RING_2"/>
    <property type="match status" value="1"/>
</dbReference>
<dbReference type="InterPro" id="IPR006214">
    <property type="entry name" value="Bax_inhibitor_1-related"/>
</dbReference>
<feature type="transmembrane region" description="Helical" evidence="9">
    <location>
        <begin position="487"/>
        <end position="511"/>
    </location>
</feature>
<evidence type="ECO:0000256" key="7">
    <source>
        <dbReference type="ARBA" id="ARBA00023136"/>
    </source>
</evidence>
<dbReference type="Proteomes" id="UP001187415">
    <property type="component" value="Unassembled WGS sequence"/>
</dbReference>
<dbReference type="GO" id="GO:0016020">
    <property type="term" value="C:membrane"/>
    <property type="evidence" value="ECO:0007669"/>
    <property type="project" value="UniProtKB-SubCell"/>
</dbReference>
<reference evidence="11" key="1">
    <citation type="submission" date="2023-07" db="EMBL/GenBank/DDBJ databases">
        <title>Chromosome-level Genome Assembly of Striped Snakehead (Channa striata).</title>
        <authorList>
            <person name="Liu H."/>
        </authorList>
    </citation>
    <scope>NUCLEOTIDE SEQUENCE</scope>
    <source>
        <strain evidence="11">Gz</strain>
        <tissue evidence="11">Muscle</tissue>
    </source>
</reference>
<keyword evidence="12" id="KW-1185">Reference proteome</keyword>
<keyword evidence="2 9" id="KW-0812">Transmembrane</keyword>
<evidence type="ECO:0000256" key="8">
    <source>
        <dbReference type="SAM" id="MobiDB-lite"/>
    </source>
</evidence>
<dbReference type="GO" id="GO:0008270">
    <property type="term" value="F:zinc ion binding"/>
    <property type="evidence" value="ECO:0007669"/>
    <property type="project" value="UniProtKB-KW"/>
</dbReference>
<dbReference type="Gene3D" id="3.30.40.10">
    <property type="entry name" value="Zinc/RING finger domain, C3HC4 (zinc finger)"/>
    <property type="match status" value="1"/>
</dbReference>
<evidence type="ECO:0000256" key="5">
    <source>
        <dbReference type="ARBA" id="ARBA00022833"/>
    </source>
</evidence>
<evidence type="ECO:0000256" key="9">
    <source>
        <dbReference type="SAM" id="Phobius"/>
    </source>
</evidence>
<keyword evidence="5" id="KW-0862">Zinc</keyword>